<dbReference type="Pfam" id="PF02308">
    <property type="entry name" value="MgtC"/>
    <property type="match status" value="1"/>
</dbReference>
<protein>
    <submittedName>
        <fullName evidence="9">MgtC/SapB family protein</fullName>
    </submittedName>
</protein>
<dbReference type="Proteomes" id="UP000474104">
    <property type="component" value="Unassembled WGS sequence"/>
</dbReference>
<evidence type="ECO:0000256" key="2">
    <source>
        <dbReference type="ARBA" id="ARBA00009298"/>
    </source>
</evidence>
<accession>A0A9X5C9B7</accession>
<evidence type="ECO:0000256" key="3">
    <source>
        <dbReference type="ARBA" id="ARBA00022475"/>
    </source>
</evidence>
<dbReference type="AlphaFoldDB" id="A0A9X5C9B7"/>
<comment type="caution">
    <text evidence="9">The sequence shown here is derived from an EMBL/GenBank/DDBJ whole genome shotgun (WGS) entry which is preliminary data.</text>
</comment>
<keyword evidence="4 7" id="KW-0812">Transmembrane</keyword>
<evidence type="ECO:0000313" key="9">
    <source>
        <dbReference type="EMBL" id="NDO68517.1"/>
    </source>
</evidence>
<proteinExistence type="inferred from homology"/>
<organism evidence="9 10">
    <name type="scientific">Schaedlerella arabinosiphila</name>
    <dbReference type="NCBI Taxonomy" id="2044587"/>
    <lineage>
        <taxon>Bacteria</taxon>
        <taxon>Bacillati</taxon>
        <taxon>Bacillota</taxon>
        <taxon>Clostridia</taxon>
        <taxon>Lachnospirales</taxon>
        <taxon>Lachnospiraceae</taxon>
        <taxon>Schaedlerella</taxon>
    </lineage>
</organism>
<sequence length="235" mass="25761">MEAILEYLRDLNVASISLRIVLSILIGGILGIERGRKNRPAGLRTYILVCLGSALVMMTNQYVYITFDTGDPVRLGAQVISGIGFLGAGTIVLTGRNKIMGITTAAGLWTAACSGLAIGIGFYEGAVLGGLAIAFTVSGLLKFDIWIRKKSMYLDLYIEYNVEKGNFSGFLQYAREHEFEVSNIRVNKGFSWSERNGRPGILSYTVTVSSQIHRTNAEILEVLAHEKGIQFIEEL</sequence>
<dbReference type="PANTHER" id="PTHR33778:SF1">
    <property type="entry name" value="MAGNESIUM TRANSPORTER YHID-RELATED"/>
    <property type="match status" value="1"/>
</dbReference>
<reference evidence="9 10" key="1">
    <citation type="submission" date="2019-07" db="EMBL/GenBank/DDBJ databases">
        <title>Draft genome sequences of 15 bacterial species constituting the stable defined intestinal microbiota of the GM15 gnotobiotic mouse model.</title>
        <authorList>
            <person name="Elie C."/>
            <person name="Mathieu A."/>
            <person name="Saliou A."/>
            <person name="Darnaud M."/>
            <person name="Leulier F."/>
            <person name="Tamellini A."/>
        </authorList>
    </citation>
    <scope>NUCLEOTIDE SEQUENCE [LARGE SCALE GENOMIC DNA]</scope>
    <source>
        <strain evidence="10">ASF 502</strain>
    </source>
</reference>
<dbReference type="PRINTS" id="PR01837">
    <property type="entry name" value="MGTCSAPBPROT"/>
</dbReference>
<keyword evidence="6 7" id="KW-0472">Membrane</keyword>
<name>A0A9X5C9B7_9FIRM</name>
<dbReference type="PANTHER" id="PTHR33778">
    <property type="entry name" value="PROTEIN MGTC"/>
    <property type="match status" value="1"/>
</dbReference>
<evidence type="ECO:0000259" key="8">
    <source>
        <dbReference type="Pfam" id="PF02308"/>
    </source>
</evidence>
<evidence type="ECO:0000256" key="4">
    <source>
        <dbReference type="ARBA" id="ARBA00022692"/>
    </source>
</evidence>
<feature type="transmembrane region" description="Helical" evidence="7">
    <location>
        <begin position="100"/>
        <end position="120"/>
    </location>
</feature>
<keyword evidence="3" id="KW-1003">Cell membrane</keyword>
<feature type="transmembrane region" description="Helical" evidence="7">
    <location>
        <begin position="126"/>
        <end position="147"/>
    </location>
</feature>
<keyword evidence="5 7" id="KW-1133">Transmembrane helix</keyword>
<dbReference type="InterPro" id="IPR049177">
    <property type="entry name" value="MgtC_SapB_SrpB_YhiD_N"/>
</dbReference>
<gene>
    <name evidence="9" type="ORF">FMM80_07380</name>
</gene>
<evidence type="ECO:0000256" key="5">
    <source>
        <dbReference type="ARBA" id="ARBA00022989"/>
    </source>
</evidence>
<evidence type="ECO:0000256" key="6">
    <source>
        <dbReference type="ARBA" id="ARBA00023136"/>
    </source>
</evidence>
<dbReference type="InterPro" id="IPR003416">
    <property type="entry name" value="MgtC/SapB/SrpB/YhiD_fam"/>
</dbReference>
<evidence type="ECO:0000256" key="7">
    <source>
        <dbReference type="SAM" id="Phobius"/>
    </source>
</evidence>
<dbReference type="RefSeq" id="WP_162205463.1">
    <property type="nucleotide sequence ID" value="NZ_VIRB01000048.1"/>
</dbReference>
<evidence type="ECO:0000256" key="1">
    <source>
        <dbReference type="ARBA" id="ARBA00004651"/>
    </source>
</evidence>
<dbReference type="EMBL" id="VIRB01000048">
    <property type="protein sequence ID" value="NDO68517.1"/>
    <property type="molecule type" value="Genomic_DNA"/>
</dbReference>
<feature type="transmembrane region" description="Helical" evidence="7">
    <location>
        <begin position="43"/>
        <end position="63"/>
    </location>
</feature>
<feature type="domain" description="MgtC/SapB/SrpB/YhiD N-terminal" evidence="8">
    <location>
        <begin position="20"/>
        <end position="140"/>
    </location>
</feature>
<feature type="transmembrane region" description="Helical" evidence="7">
    <location>
        <begin position="12"/>
        <end position="31"/>
    </location>
</feature>
<evidence type="ECO:0000313" key="10">
    <source>
        <dbReference type="Proteomes" id="UP000474104"/>
    </source>
</evidence>
<comment type="subcellular location">
    <subcellularLocation>
        <location evidence="1">Cell membrane</location>
        <topology evidence="1">Multi-pass membrane protein</topology>
    </subcellularLocation>
</comment>
<feature type="transmembrane region" description="Helical" evidence="7">
    <location>
        <begin position="75"/>
        <end position="93"/>
    </location>
</feature>
<dbReference type="GO" id="GO:0005886">
    <property type="term" value="C:plasma membrane"/>
    <property type="evidence" value="ECO:0007669"/>
    <property type="project" value="UniProtKB-SubCell"/>
</dbReference>
<comment type="similarity">
    <text evidence="2">Belongs to the MgtC/SapB family.</text>
</comment>